<reference evidence="2" key="1">
    <citation type="submission" date="2018-04" db="EMBL/GenBank/DDBJ databases">
        <title>Whole genome sequencing of Hypsizygus marmoreus.</title>
        <authorList>
            <person name="Choi I.-G."/>
            <person name="Min B."/>
            <person name="Kim J.-G."/>
            <person name="Kim S."/>
            <person name="Oh Y.-L."/>
            <person name="Kong W.-S."/>
            <person name="Park H."/>
            <person name="Jeong J."/>
            <person name="Song E.-S."/>
        </authorList>
    </citation>
    <scope>NUCLEOTIDE SEQUENCE [LARGE SCALE GENOMIC DNA]</scope>
    <source>
        <strain evidence="2">51987-8</strain>
    </source>
</reference>
<keyword evidence="3" id="KW-1185">Reference proteome</keyword>
<accession>A0A369JA93</accession>
<protein>
    <recommendedName>
        <fullName evidence="4">Septin-type G domain-containing protein</fullName>
    </recommendedName>
</protein>
<proteinExistence type="predicted"/>
<dbReference type="InParanoid" id="A0A369JA93"/>
<evidence type="ECO:0008006" key="4">
    <source>
        <dbReference type="Google" id="ProtNLM"/>
    </source>
</evidence>
<organism evidence="2 3">
    <name type="scientific">Hypsizygus marmoreus</name>
    <name type="common">White beech mushroom</name>
    <name type="synonym">Agaricus marmoreus</name>
    <dbReference type="NCBI Taxonomy" id="39966"/>
    <lineage>
        <taxon>Eukaryota</taxon>
        <taxon>Fungi</taxon>
        <taxon>Dikarya</taxon>
        <taxon>Basidiomycota</taxon>
        <taxon>Agaricomycotina</taxon>
        <taxon>Agaricomycetes</taxon>
        <taxon>Agaricomycetidae</taxon>
        <taxon>Agaricales</taxon>
        <taxon>Tricholomatineae</taxon>
        <taxon>Lyophyllaceae</taxon>
        <taxon>Hypsizygus</taxon>
    </lineage>
</organism>
<sequence length="465" mass="51199">MEESISTSASTIRTFPQHLPDPLQTQLVSSVSAPSSPRSSALPSPPSSPSSDSVSSFPSVSSSFFFSSAAASPPHPQPQSDHTRDSTEGLIIPSLTLPSALRQPTPYGQTVGDVRLLVLGSKGAGKTFLSGLLLEENEDVVEVGTWEDWEYGRVIHASTDWIEHRDAHGLEKFEATRNIEIVELPGYDHNTNANELLQNLESIIHTPFYAVSDVLDPTHRPSPVVAGLVSSSSTPLYTALIFLLPSAPTVFDSVIIDTLGPQIPIVVLPRISNSDHFPFLSKLSTFRPPSAVALRSGIFHSPEIIATLRSEAADRFLRWREIERAVDDIHMSRRDDTLRHHRDPDGLPWNKAKWESEWVTTLSQDVAKRLRQATLTERDVRRSPFDGYESLGGPPRSCMHNSPYDPLHLPSLIMFSISLLEPLRARFSKSMNSFAEALGDWNIRMALGGGFCFGLSVGLLLKAVR</sequence>
<dbReference type="OrthoDB" id="3350156at2759"/>
<feature type="compositionally biased region" description="Polar residues" evidence="1">
    <location>
        <begin position="1"/>
        <end position="14"/>
    </location>
</feature>
<feature type="compositionally biased region" description="Low complexity" evidence="1">
    <location>
        <begin position="49"/>
        <end position="59"/>
    </location>
</feature>
<dbReference type="AlphaFoldDB" id="A0A369JA93"/>
<name>A0A369JA93_HYPMA</name>
<feature type="compositionally biased region" description="Low complexity" evidence="1">
    <location>
        <begin position="28"/>
        <end position="42"/>
    </location>
</feature>
<comment type="caution">
    <text evidence="2">The sequence shown here is derived from an EMBL/GenBank/DDBJ whole genome shotgun (WGS) entry which is preliminary data.</text>
</comment>
<feature type="region of interest" description="Disordered" evidence="1">
    <location>
        <begin position="1"/>
        <end position="59"/>
    </location>
</feature>
<gene>
    <name evidence="2" type="ORF">Hypma_001813</name>
</gene>
<evidence type="ECO:0000313" key="2">
    <source>
        <dbReference type="EMBL" id="RDB17355.1"/>
    </source>
</evidence>
<dbReference type="InterPro" id="IPR027417">
    <property type="entry name" value="P-loop_NTPase"/>
</dbReference>
<evidence type="ECO:0000256" key="1">
    <source>
        <dbReference type="SAM" id="MobiDB-lite"/>
    </source>
</evidence>
<evidence type="ECO:0000313" key="3">
    <source>
        <dbReference type="Proteomes" id="UP000076154"/>
    </source>
</evidence>
<dbReference type="EMBL" id="LUEZ02000113">
    <property type="protein sequence ID" value="RDB17355.1"/>
    <property type="molecule type" value="Genomic_DNA"/>
</dbReference>
<dbReference type="Gene3D" id="3.40.50.300">
    <property type="entry name" value="P-loop containing nucleotide triphosphate hydrolases"/>
    <property type="match status" value="1"/>
</dbReference>
<dbReference type="Proteomes" id="UP000076154">
    <property type="component" value="Unassembled WGS sequence"/>
</dbReference>